<dbReference type="AlphaFoldDB" id="A0A0C3PK58"/>
<dbReference type="PANTHER" id="PTHR42776:SF4">
    <property type="entry name" value="ACYLAMINO-ACID-RELEASING ENZYME"/>
    <property type="match status" value="1"/>
</dbReference>
<keyword evidence="8 9" id="KW-0378">Hydrolase</keyword>
<dbReference type="Pfam" id="PF00326">
    <property type="entry name" value="Peptidase_S9"/>
    <property type="match status" value="1"/>
</dbReference>
<comment type="subunit">
    <text evidence="6">Homotetramer.</text>
</comment>
<keyword evidence="9" id="KW-0720">Serine protease</keyword>
<dbReference type="STRING" id="745531.A0A0C3PK58"/>
<dbReference type="GO" id="GO:0008242">
    <property type="term" value="F:omega peptidase activity"/>
    <property type="evidence" value="ECO:0007669"/>
    <property type="project" value="UniProtKB-EC"/>
</dbReference>
<keyword evidence="9" id="KW-0645">Protease</keyword>
<dbReference type="EMBL" id="KN840513">
    <property type="protein sequence ID" value="KIP06648.1"/>
    <property type="molecule type" value="Genomic_DNA"/>
</dbReference>
<evidence type="ECO:0000256" key="7">
    <source>
        <dbReference type="ARBA" id="ARBA00022490"/>
    </source>
</evidence>
<evidence type="ECO:0000256" key="2">
    <source>
        <dbReference type="ARBA" id="ARBA00004496"/>
    </source>
</evidence>
<dbReference type="InterPro" id="IPR002470">
    <property type="entry name" value="Peptidase_S9A"/>
</dbReference>
<dbReference type="GO" id="GO:0006508">
    <property type="term" value="P:proteolysis"/>
    <property type="evidence" value="ECO:0007669"/>
    <property type="project" value="UniProtKB-KW"/>
</dbReference>
<comment type="catalytic activity">
    <reaction evidence="1">
        <text>Cleavage of an N-acetyl or N-formyl amino acid from the N-terminus of a polypeptide.</text>
        <dbReference type="EC" id="3.4.19.1"/>
    </reaction>
</comment>
<accession>A0A0C3PK58</accession>
<dbReference type="PRINTS" id="PR00862">
    <property type="entry name" value="PROLIGOPTASE"/>
</dbReference>
<dbReference type="GO" id="GO:0005737">
    <property type="term" value="C:cytoplasm"/>
    <property type="evidence" value="ECO:0007669"/>
    <property type="project" value="UniProtKB-SubCell"/>
</dbReference>
<evidence type="ECO:0000313" key="12">
    <source>
        <dbReference type="EMBL" id="KIP06648.1"/>
    </source>
</evidence>
<dbReference type="Proteomes" id="UP000053257">
    <property type="component" value="Unassembled WGS sequence"/>
</dbReference>
<evidence type="ECO:0000256" key="9">
    <source>
        <dbReference type="RuleBase" id="RU368024"/>
    </source>
</evidence>
<evidence type="ECO:0000259" key="11">
    <source>
        <dbReference type="Pfam" id="PF19283"/>
    </source>
</evidence>
<dbReference type="InterPro" id="IPR029058">
    <property type="entry name" value="AB_hydrolase_fold"/>
</dbReference>
<comment type="similarity">
    <text evidence="3 9">Belongs to the peptidase S9A family.</text>
</comment>
<evidence type="ECO:0000256" key="3">
    <source>
        <dbReference type="ARBA" id="ARBA00005228"/>
    </source>
</evidence>
<comment type="subcellular location">
    <subcellularLocation>
        <location evidence="2">Cytoplasm</location>
    </subcellularLocation>
</comment>
<organism evidence="12 13">
    <name type="scientific">Phlebiopsis gigantea (strain 11061_1 CR5-6)</name>
    <name type="common">White-rot fungus</name>
    <name type="synonym">Peniophora gigantea</name>
    <dbReference type="NCBI Taxonomy" id="745531"/>
    <lineage>
        <taxon>Eukaryota</taxon>
        <taxon>Fungi</taxon>
        <taxon>Dikarya</taxon>
        <taxon>Basidiomycota</taxon>
        <taxon>Agaricomycotina</taxon>
        <taxon>Agaricomycetes</taxon>
        <taxon>Polyporales</taxon>
        <taxon>Phanerochaetaceae</taxon>
        <taxon>Phlebiopsis</taxon>
    </lineage>
</organism>
<sequence>MMSTLAGPVYRELSEIPVFKAAQFQSPTTIRVLTTTQDHVRNFHRPITKTFFVNEDSVNVAVSGESSEVVASMVSPSGQHLAILREISESASPDKKRYVEVWTGDKLTKVEDVTDKHGQFYTDEFVSSISFSPSETKIVYVAEAKDEDDKGDLLAKYRFVPDLGEAYNGRKKPCIFLLNFSSGAGHAVTSLALREPSSEVTSLCHPVFASEEKVVALSYERSDDGRMLGVIYCPNRPAALWVLALPGNENSEQGEVLRCTGQKLTSPGLACRSPRVFTQHGQTFVLFASNAAGGPHHTCSRIEVASLATADTRVLVDSVQDPTPDEFPGVYTPSLPVYLLLQPAGEDAEGFLLVSSVWRCRTAVLLVSLVTGKVVDLAPDTDDHLSWTVLCTDGRSQVVCVRSALNRPPELVLGQIDENGAVAWRVLAKPALSDGLQQKLDDLKLSVIPIPGHFPTETIVVQSKTAKPRPCITFPHGGPHSASTTGFALWPTSFALDGYTVAQPNYTGSIGFGEKYVRALLGEAGQLDVADCIASVRRVIELGLAPADEQYLTGGSHGGFLVGNLLGRFPDAFRAATLRNPVTNLGETSTTDIPDWYFAEIGVPYDARAVMTPGVYRAGFARSPMAVVDAVRVPVQVHLGLRDQRVSLDQSKKFYHALKGRGRDVELLTFKDDMHAIDSVEGSRASYHATKMLFERC</sequence>
<name>A0A0C3PK58_PHLG1</name>
<dbReference type="HOGENOM" id="CLU_014230_1_0_1"/>
<comment type="subunit">
    <text evidence="5">Monomer.</text>
</comment>
<dbReference type="PANTHER" id="PTHR42776">
    <property type="entry name" value="SERINE PEPTIDASE S9 FAMILY MEMBER"/>
    <property type="match status" value="1"/>
</dbReference>
<dbReference type="Pfam" id="PF19283">
    <property type="entry name" value="APEH_N"/>
    <property type="match status" value="1"/>
</dbReference>
<proteinExistence type="inferred from homology"/>
<evidence type="ECO:0000313" key="13">
    <source>
        <dbReference type="Proteomes" id="UP000053257"/>
    </source>
</evidence>
<keyword evidence="13" id="KW-1185">Reference proteome</keyword>
<dbReference type="SUPFAM" id="SSF82171">
    <property type="entry name" value="DPP6 N-terminal domain-like"/>
    <property type="match status" value="1"/>
</dbReference>
<gene>
    <name evidence="12" type="ORF">PHLGIDRAFT_449659</name>
</gene>
<evidence type="ECO:0000256" key="4">
    <source>
        <dbReference type="ARBA" id="ARBA00010040"/>
    </source>
</evidence>
<comment type="similarity">
    <text evidence="4">Belongs to the peptidase S9C family.</text>
</comment>
<dbReference type="InterPro" id="IPR001375">
    <property type="entry name" value="Peptidase_S9_cat"/>
</dbReference>
<feature type="domain" description="Acylamino-acid-releasing enzyme N-terminal" evidence="11">
    <location>
        <begin position="64"/>
        <end position="420"/>
    </location>
</feature>
<protein>
    <recommendedName>
        <fullName evidence="9">Prolyl endopeptidase</fullName>
        <ecNumber evidence="9">3.4.21.-</ecNumber>
    </recommendedName>
</protein>
<dbReference type="InterPro" id="IPR045550">
    <property type="entry name" value="AARE_N"/>
</dbReference>
<evidence type="ECO:0000256" key="5">
    <source>
        <dbReference type="ARBA" id="ARBA00011245"/>
    </source>
</evidence>
<evidence type="ECO:0000256" key="8">
    <source>
        <dbReference type="ARBA" id="ARBA00022801"/>
    </source>
</evidence>
<dbReference type="EC" id="3.4.21.-" evidence="9"/>
<reference evidence="12 13" key="1">
    <citation type="journal article" date="2014" name="PLoS Genet.">
        <title>Analysis of the Phlebiopsis gigantea genome, transcriptome and secretome provides insight into its pioneer colonization strategies of wood.</title>
        <authorList>
            <person name="Hori C."/>
            <person name="Ishida T."/>
            <person name="Igarashi K."/>
            <person name="Samejima M."/>
            <person name="Suzuki H."/>
            <person name="Master E."/>
            <person name="Ferreira P."/>
            <person name="Ruiz-Duenas F.J."/>
            <person name="Held B."/>
            <person name="Canessa P."/>
            <person name="Larrondo L.F."/>
            <person name="Schmoll M."/>
            <person name="Druzhinina I.S."/>
            <person name="Kubicek C.P."/>
            <person name="Gaskell J.A."/>
            <person name="Kersten P."/>
            <person name="St John F."/>
            <person name="Glasner J."/>
            <person name="Sabat G."/>
            <person name="Splinter BonDurant S."/>
            <person name="Syed K."/>
            <person name="Yadav J."/>
            <person name="Mgbeahuruike A.C."/>
            <person name="Kovalchuk A."/>
            <person name="Asiegbu F.O."/>
            <person name="Lackner G."/>
            <person name="Hoffmeister D."/>
            <person name="Rencoret J."/>
            <person name="Gutierrez A."/>
            <person name="Sun H."/>
            <person name="Lindquist E."/>
            <person name="Barry K."/>
            <person name="Riley R."/>
            <person name="Grigoriev I.V."/>
            <person name="Henrissat B."/>
            <person name="Kues U."/>
            <person name="Berka R.M."/>
            <person name="Martinez A.T."/>
            <person name="Covert S.F."/>
            <person name="Blanchette R.A."/>
            <person name="Cullen D."/>
        </authorList>
    </citation>
    <scope>NUCLEOTIDE SEQUENCE [LARGE SCALE GENOMIC DNA]</scope>
    <source>
        <strain evidence="12 13">11061_1 CR5-6</strain>
    </source>
</reference>
<keyword evidence="7" id="KW-0963">Cytoplasm</keyword>
<evidence type="ECO:0000256" key="6">
    <source>
        <dbReference type="ARBA" id="ARBA00011881"/>
    </source>
</evidence>
<evidence type="ECO:0000256" key="1">
    <source>
        <dbReference type="ARBA" id="ARBA00000721"/>
    </source>
</evidence>
<dbReference type="GO" id="GO:0004252">
    <property type="term" value="F:serine-type endopeptidase activity"/>
    <property type="evidence" value="ECO:0007669"/>
    <property type="project" value="UniProtKB-UniRule"/>
</dbReference>
<dbReference type="Gene3D" id="3.40.50.1820">
    <property type="entry name" value="alpha/beta hydrolase"/>
    <property type="match status" value="1"/>
</dbReference>
<feature type="domain" description="Peptidase S9 prolyl oligopeptidase catalytic" evidence="10">
    <location>
        <begin position="493"/>
        <end position="689"/>
    </location>
</feature>
<dbReference type="OrthoDB" id="43744at2759"/>
<evidence type="ECO:0000259" key="10">
    <source>
        <dbReference type="Pfam" id="PF00326"/>
    </source>
</evidence>
<dbReference type="SUPFAM" id="SSF53474">
    <property type="entry name" value="alpha/beta-Hydrolases"/>
    <property type="match status" value="1"/>
</dbReference>